<comment type="pathway">
    <text evidence="1">Protein modification; protein lipoylation via endogenous pathway; protein N(6)-(lipoyl)lysine from octanoyl-[acyl-carrier-protein]: step 1/2.</text>
</comment>
<feature type="site" description="Lowers pKa of active site Cys" evidence="8">
    <location>
        <position position="149"/>
    </location>
</feature>
<evidence type="ECO:0000256" key="7">
    <source>
        <dbReference type="PIRSR" id="PIRSR016262-2"/>
    </source>
</evidence>
<dbReference type="Proteomes" id="UP000708148">
    <property type="component" value="Unassembled WGS sequence"/>
</dbReference>
<protein>
    <recommendedName>
        <fullName evidence="3">lipoyl(octanoyl) transferase</fullName>
        <ecNumber evidence="3">2.3.1.181</ecNumber>
    </recommendedName>
</protein>
<comment type="caution">
    <text evidence="10">The sequence shown here is derived from an EMBL/GenBank/DDBJ whole genome shotgun (WGS) entry which is preliminary data.</text>
</comment>
<evidence type="ECO:0000313" key="10">
    <source>
        <dbReference type="EMBL" id="CAD7703633.1"/>
    </source>
</evidence>
<sequence>MAGPKLGAILRVCRFGPAPQAYLPALGLQRRLAALREADAIPDTLLQLQHPLVYTAGKRAKELDFRVPLEDLRARGYDVHFVERGGEVTFHGPGQAVAYPIVKLRSTRVGARLFVEGLEDVMVRTLGIYGVAARGRVPGKTGVWVGDRKAGAIGVRISRGVSSHGMSLNVKTDLTHYNNIVPCGTPEKKMTSLAKETGLDVDHVAVEDHMARAFAAHFNYADVQYVSPDALEVA</sequence>
<feature type="binding site" evidence="7">
    <location>
        <begin position="84"/>
        <end position="91"/>
    </location>
    <ligand>
        <name>substrate</name>
    </ligand>
</feature>
<comment type="similarity">
    <text evidence="2">Belongs to the LipB family.</text>
</comment>
<dbReference type="InterPro" id="IPR020605">
    <property type="entry name" value="Octanoyltransferase_CS"/>
</dbReference>
<dbReference type="InterPro" id="IPR045864">
    <property type="entry name" value="aa-tRNA-synth_II/BPL/LPL"/>
</dbReference>
<dbReference type="HAMAP" id="MF_00013">
    <property type="entry name" value="LipB"/>
    <property type="match status" value="1"/>
</dbReference>
<dbReference type="InterPro" id="IPR004143">
    <property type="entry name" value="BPL_LPL_catalytic"/>
</dbReference>
<dbReference type="PROSITE" id="PS51733">
    <property type="entry name" value="BPL_LPL_CATALYTIC"/>
    <property type="match status" value="1"/>
</dbReference>
<keyword evidence="11" id="KW-1185">Reference proteome</keyword>
<dbReference type="OrthoDB" id="19908at2759"/>
<dbReference type="AlphaFoldDB" id="A0A8S1J8J6"/>
<gene>
    <name evidence="10" type="ORF">OSTQU699_LOCUS8990</name>
</gene>
<dbReference type="PROSITE" id="PS01313">
    <property type="entry name" value="LIPB"/>
    <property type="match status" value="1"/>
</dbReference>
<feature type="binding site" evidence="7">
    <location>
        <begin position="152"/>
        <end position="154"/>
    </location>
    <ligand>
        <name>substrate</name>
    </ligand>
</feature>
<accession>A0A8S1J8J6</accession>
<dbReference type="GO" id="GO:0033819">
    <property type="term" value="F:lipoyl(octanoyl) transferase activity"/>
    <property type="evidence" value="ECO:0007669"/>
    <property type="project" value="UniProtKB-EC"/>
</dbReference>
<dbReference type="PANTHER" id="PTHR10993:SF15">
    <property type="entry name" value="OCTANOYLTRANSFERASE LIP2, MITOCHONDRIAL"/>
    <property type="match status" value="1"/>
</dbReference>
<evidence type="ECO:0000256" key="2">
    <source>
        <dbReference type="ARBA" id="ARBA00007907"/>
    </source>
</evidence>
<evidence type="ECO:0000256" key="5">
    <source>
        <dbReference type="ARBA" id="ARBA00023315"/>
    </source>
</evidence>
<dbReference type="Pfam" id="PF21948">
    <property type="entry name" value="LplA-B_cat"/>
    <property type="match status" value="1"/>
</dbReference>
<dbReference type="NCBIfam" id="TIGR00214">
    <property type="entry name" value="lipB"/>
    <property type="match status" value="1"/>
</dbReference>
<name>A0A8S1J8J6_9CHLO</name>
<dbReference type="SUPFAM" id="SSF55681">
    <property type="entry name" value="Class II aaRS and biotin synthetases"/>
    <property type="match status" value="1"/>
</dbReference>
<feature type="active site" description="Acyl-thioester intermediate" evidence="6">
    <location>
        <position position="183"/>
    </location>
</feature>
<dbReference type="PIRSF" id="PIRSF016262">
    <property type="entry name" value="LPLase"/>
    <property type="match status" value="1"/>
</dbReference>
<evidence type="ECO:0000256" key="4">
    <source>
        <dbReference type="ARBA" id="ARBA00022679"/>
    </source>
</evidence>
<evidence type="ECO:0000256" key="3">
    <source>
        <dbReference type="ARBA" id="ARBA00012334"/>
    </source>
</evidence>
<proteinExistence type="inferred from homology"/>
<reference evidence="10" key="1">
    <citation type="submission" date="2020-12" db="EMBL/GenBank/DDBJ databases">
        <authorList>
            <person name="Iha C."/>
        </authorList>
    </citation>
    <scope>NUCLEOTIDE SEQUENCE</scope>
</reference>
<evidence type="ECO:0000256" key="8">
    <source>
        <dbReference type="PIRSR" id="PIRSR016262-3"/>
    </source>
</evidence>
<keyword evidence="5" id="KW-0012">Acyltransferase</keyword>
<feature type="domain" description="BPL/LPL catalytic" evidence="9">
    <location>
        <begin position="39"/>
        <end position="222"/>
    </location>
</feature>
<dbReference type="Gene3D" id="3.30.930.10">
    <property type="entry name" value="Bira Bifunctional Protein, Domain 2"/>
    <property type="match status" value="1"/>
</dbReference>
<dbReference type="EC" id="2.3.1.181" evidence="3"/>
<dbReference type="NCBIfam" id="NF010925">
    <property type="entry name" value="PRK14345.1"/>
    <property type="match status" value="1"/>
</dbReference>
<dbReference type="GO" id="GO:0009249">
    <property type="term" value="P:protein lipoylation"/>
    <property type="evidence" value="ECO:0007669"/>
    <property type="project" value="InterPro"/>
</dbReference>
<dbReference type="CDD" id="cd16444">
    <property type="entry name" value="LipB"/>
    <property type="match status" value="1"/>
</dbReference>
<dbReference type="EMBL" id="CAJHUC010002334">
    <property type="protein sequence ID" value="CAD7703633.1"/>
    <property type="molecule type" value="Genomic_DNA"/>
</dbReference>
<keyword evidence="4" id="KW-0808">Transferase</keyword>
<dbReference type="PANTHER" id="PTHR10993">
    <property type="entry name" value="OCTANOYLTRANSFERASE"/>
    <property type="match status" value="1"/>
</dbReference>
<evidence type="ECO:0000256" key="1">
    <source>
        <dbReference type="ARBA" id="ARBA00004821"/>
    </source>
</evidence>
<dbReference type="InterPro" id="IPR000544">
    <property type="entry name" value="Octanoyltransferase"/>
</dbReference>
<evidence type="ECO:0000259" key="9">
    <source>
        <dbReference type="PROSITE" id="PS51733"/>
    </source>
</evidence>
<evidence type="ECO:0000313" key="11">
    <source>
        <dbReference type="Proteomes" id="UP000708148"/>
    </source>
</evidence>
<organism evidence="10 11">
    <name type="scientific">Ostreobium quekettii</name>
    <dbReference type="NCBI Taxonomy" id="121088"/>
    <lineage>
        <taxon>Eukaryota</taxon>
        <taxon>Viridiplantae</taxon>
        <taxon>Chlorophyta</taxon>
        <taxon>core chlorophytes</taxon>
        <taxon>Ulvophyceae</taxon>
        <taxon>TCBD clade</taxon>
        <taxon>Bryopsidales</taxon>
        <taxon>Ostreobineae</taxon>
        <taxon>Ostreobiaceae</taxon>
        <taxon>Ostreobium</taxon>
    </lineage>
</organism>
<feature type="binding site" evidence="7">
    <location>
        <begin position="165"/>
        <end position="167"/>
    </location>
    <ligand>
        <name>substrate</name>
    </ligand>
</feature>
<evidence type="ECO:0000256" key="6">
    <source>
        <dbReference type="PIRSR" id="PIRSR016262-1"/>
    </source>
</evidence>